<dbReference type="InterPro" id="IPR016181">
    <property type="entry name" value="Acyl_CoA_acyltransferase"/>
</dbReference>
<keyword evidence="2" id="KW-0012">Acyltransferase</keyword>
<accession>A0A2U1CJ44</accession>
<dbReference type="InterPro" id="IPR000182">
    <property type="entry name" value="GNAT_dom"/>
</dbReference>
<dbReference type="SUPFAM" id="SSF55729">
    <property type="entry name" value="Acyl-CoA N-acyltransferases (Nat)"/>
    <property type="match status" value="1"/>
</dbReference>
<dbReference type="RefSeq" id="WP_017523735.1">
    <property type="nucleotide sequence ID" value="NZ_JACCEX010000005.1"/>
</dbReference>
<evidence type="ECO:0000313" key="2">
    <source>
        <dbReference type="EMBL" id="PVY61004.1"/>
    </source>
</evidence>
<evidence type="ECO:0000313" key="3">
    <source>
        <dbReference type="Proteomes" id="UP000246145"/>
    </source>
</evidence>
<dbReference type="Pfam" id="PF13673">
    <property type="entry name" value="Acetyltransf_10"/>
    <property type="match status" value="1"/>
</dbReference>
<evidence type="ECO:0000259" key="1">
    <source>
        <dbReference type="PROSITE" id="PS51186"/>
    </source>
</evidence>
<keyword evidence="3" id="KW-1185">Reference proteome</keyword>
<dbReference type="PANTHER" id="PTHR13355:SF11">
    <property type="entry name" value="GLUCOSAMINE 6-PHOSPHATE N-ACETYLTRANSFERASE"/>
    <property type="match status" value="1"/>
</dbReference>
<sequence>MRKLEVLVGDWAQLGKRAAALRHEVFVEEQGVPIELELDEYDAIAVHALALEGGTPVGTGRLLPDAHIGRMAVRHSHRGQGVGGLLLGALVDAARRRGDASVVLAAQCHARGFYGLHGFRAEGPVFMDAGIEHVLMRKIL</sequence>
<feature type="domain" description="N-acetyltransferase" evidence="1">
    <location>
        <begin position="1"/>
        <end position="140"/>
    </location>
</feature>
<dbReference type="Proteomes" id="UP000246145">
    <property type="component" value="Unassembled WGS sequence"/>
</dbReference>
<dbReference type="AlphaFoldDB" id="A0A2U1CJ44"/>
<dbReference type="PROSITE" id="PS51186">
    <property type="entry name" value="GNAT"/>
    <property type="match status" value="1"/>
</dbReference>
<name>A0A2U1CJ44_9BURK</name>
<dbReference type="InterPro" id="IPR039143">
    <property type="entry name" value="GNPNAT1-like"/>
</dbReference>
<reference evidence="2 3" key="1">
    <citation type="submission" date="2018-04" db="EMBL/GenBank/DDBJ databases">
        <title>Genomic Encyclopedia of Type Strains, Phase IV (KMG-IV): sequencing the most valuable type-strain genomes for metagenomic binning, comparative biology and taxonomic classification.</title>
        <authorList>
            <person name="Goeker M."/>
        </authorList>
    </citation>
    <scope>NUCLEOTIDE SEQUENCE [LARGE SCALE GENOMIC DNA]</scope>
    <source>
        <strain evidence="2 3">DSM 10065</strain>
    </source>
</reference>
<proteinExistence type="predicted"/>
<dbReference type="GO" id="GO:0004343">
    <property type="term" value="F:glucosamine 6-phosphate N-acetyltransferase activity"/>
    <property type="evidence" value="ECO:0007669"/>
    <property type="project" value="TreeGrafter"/>
</dbReference>
<dbReference type="PANTHER" id="PTHR13355">
    <property type="entry name" value="GLUCOSAMINE 6-PHOSPHATE N-ACETYLTRANSFERASE"/>
    <property type="match status" value="1"/>
</dbReference>
<dbReference type="OrthoDB" id="9796171at2"/>
<protein>
    <submittedName>
        <fullName evidence="2">Putative GNAT family N-acyltransferase</fullName>
    </submittedName>
</protein>
<gene>
    <name evidence="2" type="ORF">C7440_3169</name>
</gene>
<organism evidence="2 3">
    <name type="scientific">Pusillimonas noertemannii</name>
    <dbReference type="NCBI Taxonomy" id="305977"/>
    <lineage>
        <taxon>Bacteria</taxon>
        <taxon>Pseudomonadati</taxon>
        <taxon>Pseudomonadota</taxon>
        <taxon>Betaproteobacteria</taxon>
        <taxon>Burkholderiales</taxon>
        <taxon>Alcaligenaceae</taxon>
        <taxon>Pusillimonas</taxon>
    </lineage>
</organism>
<dbReference type="Gene3D" id="3.40.630.30">
    <property type="match status" value="1"/>
</dbReference>
<keyword evidence="2" id="KW-0808">Transferase</keyword>
<dbReference type="EMBL" id="QEKO01000005">
    <property type="protein sequence ID" value="PVY61004.1"/>
    <property type="molecule type" value="Genomic_DNA"/>
</dbReference>
<dbReference type="STRING" id="1231391.GCA_000308195_01370"/>
<comment type="caution">
    <text evidence="2">The sequence shown here is derived from an EMBL/GenBank/DDBJ whole genome shotgun (WGS) entry which is preliminary data.</text>
</comment>